<dbReference type="GO" id="GO:0010038">
    <property type="term" value="P:response to metal ion"/>
    <property type="evidence" value="ECO:0007669"/>
    <property type="project" value="InterPro"/>
</dbReference>
<protein>
    <submittedName>
        <fullName evidence="2">Divalent-cation tolerance protein CutA</fullName>
    </submittedName>
</protein>
<dbReference type="PANTHER" id="PTHR23419:SF8">
    <property type="entry name" value="FI09726P"/>
    <property type="match status" value="1"/>
</dbReference>
<dbReference type="InterPro" id="IPR011322">
    <property type="entry name" value="N-reg_PII-like_a/b"/>
</dbReference>
<dbReference type="SUPFAM" id="SSF54913">
    <property type="entry name" value="GlnB-like"/>
    <property type="match status" value="1"/>
</dbReference>
<accession>A0A380A6M7</accession>
<dbReference type="InterPro" id="IPR004323">
    <property type="entry name" value="Ion_tolerance_CutA"/>
</dbReference>
<dbReference type="PROSITE" id="PS51257">
    <property type="entry name" value="PROKAR_LIPOPROTEIN"/>
    <property type="match status" value="1"/>
</dbReference>
<sequence length="110" mass="12297">MDIKSQQALLVFCSCPDTDSAKSLAATLVRESLVACAQVSQTVDSFYIWQGELCQETEVSLQLKCLASAYPRLEQRILELHPYEVPEIIAVPISHGLPAYLDWIKDNTKL</sequence>
<evidence type="ECO:0000256" key="1">
    <source>
        <dbReference type="ARBA" id="ARBA00010169"/>
    </source>
</evidence>
<keyword evidence="3" id="KW-1185">Reference proteome</keyword>
<evidence type="ECO:0000313" key="3">
    <source>
        <dbReference type="Proteomes" id="UP000254069"/>
    </source>
</evidence>
<dbReference type="Pfam" id="PF03091">
    <property type="entry name" value="CutA1"/>
    <property type="match status" value="1"/>
</dbReference>
<gene>
    <name evidence="2" type="primary">cutA</name>
    <name evidence="2" type="ORF">NCTC10738_02316</name>
</gene>
<dbReference type="PANTHER" id="PTHR23419">
    <property type="entry name" value="DIVALENT CATION TOLERANCE CUTA-RELATED"/>
    <property type="match status" value="1"/>
</dbReference>
<evidence type="ECO:0000313" key="2">
    <source>
        <dbReference type="EMBL" id="SUI74912.1"/>
    </source>
</evidence>
<name>A0A380A6M7_9GAMM</name>
<dbReference type="EMBL" id="UGYO01000001">
    <property type="protein sequence ID" value="SUI74912.1"/>
    <property type="molecule type" value="Genomic_DNA"/>
</dbReference>
<proteinExistence type="inferred from homology"/>
<dbReference type="AlphaFoldDB" id="A0A380A6M7"/>
<dbReference type="InterPro" id="IPR015867">
    <property type="entry name" value="N-reg_PII/ATP_PRibTrfase_C"/>
</dbReference>
<dbReference type="RefSeq" id="WP_109247066.1">
    <property type="nucleotide sequence ID" value="NZ_AP024609.1"/>
</dbReference>
<comment type="similarity">
    <text evidence="1">Belongs to the CutA family.</text>
</comment>
<dbReference type="Proteomes" id="UP000254069">
    <property type="component" value="Unassembled WGS sequence"/>
</dbReference>
<dbReference type="GO" id="GO:0005507">
    <property type="term" value="F:copper ion binding"/>
    <property type="evidence" value="ECO:0007669"/>
    <property type="project" value="TreeGrafter"/>
</dbReference>
<organism evidence="2 3">
    <name type="scientific">Shewanella algae</name>
    <dbReference type="NCBI Taxonomy" id="38313"/>
    <lineage>
        <taxon>Bacteria</taxon>
        <taxon>Pseudomonadati</taxon>
        <taxon>Pseudomonadota</taxon>
        <taxon>Gammaproteobacteria</taxon>
        <taxon>Alteromonadales</taxon>
        <taxon>Shewanellaceae</taxon>
        <taxon>Shewanella</taxon>
    </lineage>
</organism>
<dbReference type="Gene3D" id="3.30.70.120">
    <property type="match status" value="1"/>
</dbReference>
<reference evidence="2 3" key="1">
    <citation type="submission" date="2018-06" db="EMBL/GenBank/DDBJ databases">
        <authorList>
            <consortium name="Pathogen Informatics"/>
            <person name="Doyle S."/>
        </authorList>
    </citation>
    <scope>NUCLEOTIDE SEQUENCE [LARGE SCALE GENOMIC DNA]</scope>
    <source>
        <strain evidence="2 3">NCTC10738</strain>
    </source>
</reference>